<dbReference type="Gene3D" id="3.40.50.300">
    <property type="entry name" value="P-loop containing nucleotide triphosphate hydrolases"/>
    <property type="match status" value="1"/>
</dbReference>
<dbReference type="AlphaFoldDB" id="A0A3A4BR45"/>
<feature type="region of interest" description="Disordered" evidence="3">
    <location>
        <begin position="1"/>
        <end position="45"/>
    </location>
</feature>
<dbReference type="OrthoDB" id="4508169at2"/>
<dbReference type="SUPFAM" id="SSF52540">
    <property type="entry name" value="P-loop containing nucleoside triphosphate hydrolases"/>
    <property type="match status" value="1"/>
</dbReference>
<dbReference type="InterPro" id="IPR037359">
    <property type="entry name" value="NST/OST"/>
</dbReference>
<dbReference type="GO" id="GO:0008146">
    <property type="term" value="F:sulfotransferase activity"/>
    <property type="evidence" value="ECO:0007669"/>
    <property type="project" value="InterPro"/>
</dbReference>
<dbReference type="PANTHER" id="PTHR10605">
    <property type="entry name" value="HEPARAN SULFATE SULFOTRANSFERASE"/>
    <property type="match status" value="1"/>
</dbReference>
<dbReference type="EMBL" id="QZEY01000003">
    <property type="protein sequence ID" value="RJL33616.1"/>
    <property type="molecule type" value="Genomic_DNA"/>
</dbReference>
<dbReference type="InterPro" id="IPR027417">
    <property type="entry name" value="P-loop_NTPase"/>
</dbReference>
<feature type="compositionally biased region" description="Low complexity" evidence="3">
    <location>
        <begin position="1"/>
        <end position="13"/>
    </location>
</feature>
<feature type="compositionally biased region" description="Low complexity" evidence="3">
    <location>
        <begin position="77"/>
        <end position="88"/>
    </location>
</feature>
<dbReference type="InterPro" id="IPR000863">
    <property type="entry name" value="Sulfotransferase_dom"/>
</dbReference>
<name>A0A3A4BR45_9ACTN</name>
<evidence type="ECO:0000259" key="4">
    <source>
        <dbReference type="Pfam" id="PF00685"/>
    </source>
</evidence>
<dbReference type="Proteomes" id="UP000265768">
    <property type="component" value="Unassembled WGS sequence"/>
</dbReference>
<sequence length="440" mass="48934">MARAGRARALSAPGGPGPPPGGSRPARVRRTRDRRAGQVRLARRLQPVEPRPARRVPAGVGLGAVRRRPAVRLRPAAPRVPARAAAHVPPRRGGGVRHRRGAAALPPRSLLRRGAAGRRAVPHHARRAAPPRRPRAAGPAVELAQSRHRSRGGAVVSTGTLKRAAHGVSRTTGRITYRTRVLPGFLIVGAQRCGTTSLYRALSSHPAILKPVLHKGVHFFDVAYHRGLPWYQAHFPLALSARRAGRAHGVCPIAFESSPYYLFHPLAPERIARDLPGVKLIALVRDPVERAYSAHAHELARGFETEPFERAIELEEDRLRGEVARMHEDPRYVSHAHRHHAYRGRGRYAEQLDRLAALVGRDRIHVIDSGDLFADPEPVYDRVLEFLGLPRLHDPVFERHNARPRTAPMPAALRRSLESYFAPHDHHLIRWLGDTPSWHR</sequence>
<feature type="domain" description="Sulfotransferase" evidence="4">
    <location>
        <begin position="185"/>
        <end position="390"/>
    </location>
</feature>
<accession>A0A3A4BR45</accession>
<gene>
    <name evidence="5" type="ORF">D5H75_10780</name>
</gene>
<keyword evidence="1" id="KW-0808">Transferase</keyword>
<reference evidence="5 6" key="1">
    <citation type="submission" date="2018-09" db="EMBL/GenBank/DDBJ databases">
        <title>YIM 75507 draft genome.</title>
        <authorList>
            <person name="Tang S."/>
            <person name="Feng Y."/>
        </authorList>
    </citation>
    <scope>NUCLEOTIDE SEQUENCE [LARGE SCALE GENOMIC DNA]</scope>
    <source>
        <strain evidence="5 6">YIM 75507</strain>
    </source>
</reference>
<evidence type="ECO:0000313" key="6">
    <source>
        <dbReference type="Proteomes" id="UP000265768"/>
    </source>
</evidence>
<protein>
    <recommendedName>
        <fullName evidence="4">Sulfotransferase domain-containing protein</fullName>
    </recommendedName>
</protein>
<evidence type="ECO:0000256" key="3">
    <source>
        <dbReference type="SAM" id="MobiDB-lite"/>
    </source>
</evidence>
<proteinExistence type="predicted"/>
<evidence type="ECO:0000313" key="5">
    <source>
        <dbReference type="EMBL" id="RJL33616.1"/>
    </source>
</evidence>
<feature type="region of interest" description="Disordered" evidence="3">
    <location>
        <begin position="77"/>
        <end position="100"/>
    </location>
</feature>
<feature type="region of interest" description="Disordered" evidence="3">
    <location>
        <begin position="114"/>
        <end position="156"/>
    </location>
</feature>
<evidence type="ECO:0000256" key="1">
    <source>
        <dbReference type="ARBA" id="ARBA00022679"/>
    </source>
</evidence>
<organism evidence="5 6">
    <name type="scientific">Bailinhaonella thermotolerans</name>
    <dbReference type="NCBI Taxonomy" id="1070861"/>
    <lineage>
        <taxon>Bacteria</taxon>
        <taxon>Bacillati</taxon>
        <taxon>Actinomycetota</taxon>
        <taxon>Actinomycetes</taxon>
        <taxon>Streptosporangiales</taxon>
        <taxon>Streptosporangiaceae</taxon>
        <taxon>Bailinhaonella</taxon>
    </lineage>
</organism>
<dbReference type="PANTHER" id="PTHR10605:SF56">
    <property type="entry name" value="BIFUNCTIONAL HEPARAN SULFATE N-DEACETYLASE_N-SULFOTRANSFERASE"/>
    <property type="match status" value="1"/>
</dbReference>
<dbReference type="Pfam" id="PF00685">
    <property type="entry name" value="Sulfotransfer_1"/>
    <property type="match status" value="1"/>
</dbReference>
<keyword evidence="6" id="KW-1185">Reference proteome</keyword>
<evidence type="ECO:0000256" key="2">
    <source>
        <dbReference type="ARBA" id="ARBA00023180"/>
    </source>
</evidence>
<feature type="compositionally biased region" description="Basic residues" evidence="3">
    <location>
        <begin position="120"/>
        <end position="135"/>
    </location>
</feature>
<keyword evidence="2" id="KW-0325">Glycoprotein</keyword>
<comment type="caution">
    <text evidence="5">The sequence shown here is derived from an EMBL/GenBank/DDBJ whole genome shotgun (WGS) entry which is preliminary data.</text>
</comment>